<sequence length="347" mass="35452">MKKSLVALAVLAGFAGAAAAQSSVTLFGVIDVAARYTKANGQNTSQLSNDGSSSSRFGVRGVEDLGGGLKAGFWLEGAFSADAGTADSSKFWGRRASVSLMGEFGEVRLGRGKTSTRLVVDDFDVYSTTGLGDVTRVYSLLGSGTQTINRADNLVQYFLPGNLGGAYGSFDVAAGEGAVGAKSYGGRLGWKDGAINVAAGYQTTEAAGTAKFKQASLGGSYDFGMVKVSGLLSQLKFNNLKQNIYTIGATVPVTTSGTVLAQFSKSSTNGAADRISAPNLATIGVAGDAKMFTVGYLHSLSKRTALYATGSIIDNDRGANFRVATNAVSAAPGGKSGGVDVGVKHSF</sequence>
<evidence type="ECO:0000256" key="3">
    <source>
        <dbReference type="ARBA" id="ARBA00022448"/>
    </source>
</evidence>
<protein>
    <submittedName>
        <fullName evidence="13">Porin</fullName>
    </submittedName>
</protein>
<proteinExistence type="predicted"/>
<reference evidence="13" key="1">
    <citation type="submission" date="2022-10" db="EMBL/GenBank/DDBJ databases">
        <title>Characterization and whole genome sequencing of a new Roseateles species, isolated from fresh water.</title>
        <authorList>
            <person name="Guliayeva D.Y."/>
            <person name="Akhremchuk A.E."/>
            <person name="Sikolenko M.A."/>
            <person name="Valentovich L.N."/>
            <person name="Sidarenka A.V."/>
        </authorList>
    </citation>
    <scope>NUCLEOTIDE SEQUENCE</scope>
    <source>
        <strain evidence="13">BIM B-1768</strain>
    </source>
</reference>
<evidence type="ECO:0000256" key="6">
    <source>
        <dbReference type="ARBA" id="ARBA00022729"/>
    </source>
</evidence>
<comment type="subcellular location">
    <subcellularLocation>
        <location evidence="1">Cell outer membrane</location>
        <topology evidence="1">Multi-pass membrane protein</topology>
    </subcellularLocation>
</comment>
<dbReference type="Proteomes" id="UP001064933">
    <property type="component" value="Chromosome"/>
</dbReference>
<feature type="chain" id="PRO_5045307174" evidence="11">
    <location>
        <begin position="20"/>
        <end position="347"/>
    </location>
</feature>
<keyword evidence="4" id="KW-1134">Transmembrane beta strand</keyword>
<dbReference type="InterPro" id="IPR023614">
    <property type="entry name" value="Porin_dom_sf"/>
</dbReference>
<gene>
    <name evidence="13" type="ORF">N4261_05170</name>
</gene>
<organism evidence="13 14">
    <name type="scientific">Roseateles amylovorans</name>
    <dbReference type="NCBI Taxonomy" id="2978473"/>
    <lineage>
        <taxon>Bacteria</taxon>
        <taxon>Pseudomonadati</taxon>
        <taxon>Pseudomonadota</taxon>
        <taxon>Betaproteobacteria</taxon>
        <taxon>Burkholderiales</taxon>
        <taxon>Sphaerotilaceae</taxon>
        <taxon>Roseateles</taxon>
    </lineage>
</organism>
<keyword evidence="3" id="KW-0813">Transport</keyword>
<dbReference type="InterPro" id="IPR033900">
    <property type="entry name" value="Gram_neg_porin_domain"/>
</dbReference>
<keyword evidence="8" id="KW-0626">Porin</keyword>
<dbReference type="PANTHER" id="PTHR34501:SF9">
    <property type="entry name" value="MAJOR OUTER MEMBRANE PROTEIN P.IA"/>
    <property type="match status" value="1"/>
</dbReference>
<evidence type="ECO:0000256" key="7">
    <source>
        <dbReference type="ARBA" id="ARBA00023065"/>
    </source>
</evidence>
<keyword evidence="6 11" id="KW-0732">Signal</keyword>
<comment type="subunit">
    <text evidence="2">Homotrimer.</text>
</comment>
<keyword evidence="7" id="KW-0406">Ion transport</keyword>
<name>A0ABY6B2B4_9BURK</name>
<dbReference type="CDD" id="cd00342">
    <property type="entry name" value="gram_neg_porins"/>
    <property type="match status" value="1"/>
</dbReference>
<evidence type="ECO:0000256" key="8">
    <source>
        <dbReference type="ARBA" id="ARBA00023114"/>
    </source>
</evidence>
<evidence type="ECO:0000256" key="10">
    <source>
        <dbReference type="ARBA" id="ARBA00023237"/>
    </source>
</evidence>
<evidence type="ECO:0000256" key="2">
    <source>
        <dbReference type="ARBA" id="ARBA00011233"/>
    </source>
</evidence>
<evidence type="ECO:0000313" key="14">
    <source>
        <dbReference type="Proteomes" id="UP001064933"/>
    </source>
</evidence>
<evidence type="ECO:0000259" key="12">
    <source>
        <dbReference type="Pfam" id="PF13609"/>
    </source>
</evidence>
<evidence type="ECO:0000256" key="1">
    <source>
        <dbReference type="ARBA" id="ARBA00004571"/>
    </source>
</evidence>
<dbReference type="SUPFAM" id="SSF56935">
    <property type="entry name" value="Porins"/>
    <property type="match status" value="1"/>
</dbReference>
<keyword evidence="10" id="KW-0998">Cell outer membrane</keyword>
<keyword evidence="5" id="KW-0812">Transmembrane</keyword>
<dbReference type="Gene3D" id="2.40.160.10">
    <property type="entry name" value="Porin"/>
    <property type="match status" value="1"/>
</dbReference>
<dbReference type="PANTHER" id="PTHR34501">
    <property type="entry name" value="PROTEIN YDDL-RELATED"/>
    <property type="match status" value="1"/>
</dbReference>
<keyword evidence="9" id="KW-0472">Membrane</keyword>
<evidence type="ECO:0000256" key="4">
    <source>
        <dbReference type="ARBA" id="ARBA00022452"/>
    </source>
</evidence>
<evidence type="ECO:0000256" key="9">
    <source>
        <dbReference type="ARBA" id="ARBA00023136"/>
    </source>
</evidence>
<dbReference type="EMBL" id="CP104562">
    <property type="protein sequence ID" value="UXH79328.1"/>
    <property type="molecule type" value="Genomic_DNA"/>
</dbReference>
<evidence type="ECO:0000256" key="11">
    <source>
        <dbReference type="SAM" id="SignalP"/>
    </source>
</evidence>
<dbReference type="InterPro" id="IPR050298">
    <property type="entry name" value="Gram-neg_bact_OMP"/>
</dbReference>
<evidence type="ECO:0000256" key="5">
    <source>
        <dbReference type="ARBA" id="ARBA00022692"/>
    </source>
</evidence>
<feature type="domain" description="Porin" evidence="12">
    <location>
        <begin position="7"/>
        <end position="316"/>
    </location>
</feature>
<keyword evidence="14" id="KW-1185">Reference proteome</keyword>
<feature type="signal peptide" evidence="11">
    <location>
        <begin position="1"/>
        <end position="19"/>
    </location>
</feature>
<dbReference type="Pfam" id="PF13609">
    <property type="entry name" value="Porin_4"/>
    <property type="match status" value="1"/>
</dbReference>
<accession>A0ABY6B2B4</accession>
<evidence type="ECO:0000313" key="13">
    <source>
        <dbReference type="EMBL" id="UXH79328.1"/>
    </source>
</evidence>
<dbReference type="RefSeq" id="WP_261759147.1">
    <property type="nucleotide sequence ID" value="NZ_CP104562.2"/>
</dbReference>